<evidence type="ECO:0000313" key="3">
    <source>
        <dbReference type="Proteomes" id="UP000291343"/>
    </source>
</evidence>
<comment type="caution">
    <text evidence="2">The sequence shown here is derived from an EMBL/GenBank/DDBJ whole genome shotgun (WGS) entry which is preliminary data.</text>
</comment>
<dbReference type="EMBL" id="QKKF02009820">
    <property type="protein sequence ID" value="RZF45136.1"/>
    <property type="molecule type" value="Genomic_DNA"/>
</dbReference>
<feature type="compositionally biased region" description="Polar residues" evidence="1">
    <location>
        <begin position="306"/>
        <end position="315"/>
    </location>
</feature>
<dbReference type="InParanoid" id="A0A482XGW3"/>
<feature type="compositionally biased region" description="Acidic residues" evidence="1">
    <location>
        <begin position="265"/>
        <end position="305"/>
    </location>
</feature>
<gene>
    <name evidence="2" type="ORF">LSTR_LSTR000546</name>
</gene>
<proteinExistence type="predicted"/>
<dbReference type="Proteomes" id="UP000291343">
    <property type="component" value="Unassembled WGS sequence"/>
</dbReference>
<feature type="region of interest" description="Disordered" evidence="1">
    <location>
        <begin position="265"/>
        <end position="353"/>
    </location>
</feature>
<name>A0A482XGW3_LAOST</name>
<evidence type="ECO:0000256" key="1">
    <source>
        <dbReference type="SAM" id="MobiDB-lite"/>
    </source>
</evidence>
<feature type="region of interest" description="Disordered" evidence="1">
    <location>
        <begin position="1"/>
        <end position="42"/>
    </location>
</feature>
<sequence>MDSSSEESIAMEHGVQDGQDQGFRPPTPPPMPHPPPHAPELAGPLIVALPAIEPVVAPGHPPALAEGSGVVVGTRRRQEIRRRTRRALLVRVVRRNLLSRRDRKRAVRTAVRPSGMRTRAFARAERRYIRQMTRVLECVAPRPQNLRPLAIPHPDPVPQDPHQPPLEVQGAEPVFLQELLHNLHAMEVRRHQNPSGDSAGLFWNEFQQAFPDEADQPDEDPLDLLAEQMVLLEMAAPGIHENLQAGAHEAGEQAEFQLQDLAGDDEDYYDYNSDDYYDYDYDYDYDDDDDYNEDLGDNPPADDENTTPADTSSIQAEDEDTVPTNNGDTTQADDEDSANPADDEKNAPDSADA</sequence>
<protein>
    <submittedName>
        <fullName evidence="2">Uncharacterized protein</fullName>
    </submittedName>
</protein>
<feature type="compositionally biased region" description="Pro residues" evidence="1">
    <location>
        <begin position="25"/>
        <end position="38"/>
    </location>
</feature>
<accession>A0A482XGW3</accession>
<dbReference type="AlphaFoldDB" id="A0A482XGW3"/>
<reference evidence="2 3" key="1">
    <citation type="journal article" date="2017" name="Gigascience">
        <title>Genome sequence of the small brown planthopper, Laodelphax striatellus.</title>
        <authorList>
            <person name="Zhu J."/>
            <person name="Jiang F."/>
            <person name="Wang X."/>
            <person name="Yang P."/>
            <person name="Bao Y."/>
            <person name="Zhao W."/>
            <person name="Wang W."/>
            <person name="Lu H."/>
            <person name="Wang Q."/>
            <person name="Cui N."/>
            <person name="Li J."/>
            <person name="Chen X."/>
            <person name="Luo L."/>
            <person name="Yu J."/>
            <person name="Kang L."/>
            <person name="Cui F."/>
        </authorList>
    </citation>
    <scope>NUCLEOTIDE SEQUENCE [LARGE SCALE GENOMIC DNA]</scope>
    <source>
        <strain evidence="2">Lst14</strain>
    </source>
</reference>
<organism evidence="2 3">
    <name type="scientific">Laodelphax striatellus</name>
    <name type="common">Small brown planthopper</name>
    <name type="synonym">Delphax striatella</name>
    <dbReference type="NCBI Taxonomy" id="195883"/>
    <lineage>
        <taxon>Eukaryota</taxon>
        <taxon>Metazoa</taxon>
        <taxon>Ecdysozoa</taxon>
        <taxon>Arthropoda</taxon>
        <taxon>Hexapoda</taxon>
        <taxon>Insecta</taxon>
        <taxon>Pterygota</taxon>
        <taxon>Neoptera</taxon>
        <taxon>Paraneoptera</taxon>
        <taxon>Hemiptera</taxon>
        <taxon>Auchenorrhyncha</taxon>
        <taxon>Fulgoroidea</taxon>
        <taxon>Delphacidae</taxon>
        <taxon>Criomorphinae</taxon>
        <taxon>Laodelphax</taxon>
    </lineage>
</organism>
<keyword evidence="3" id="KW-1185">Reference proteome</keyword>
<evidence type="ECO:0000313" key="2">
    <source>
        <dbReference type="EMBL" id="RZF45136.1"/>
    </source>
</evidence>